<proteinExistence type="predicted"/>
<name>A0A6A9QCE8_ACIIN</name>
<dbReference type="RefSeq" id="WP_155863261.1">
    <property type="nucleotide sequence ID" value="NZ_WFIY01000004.1"/>
</dbReference>
<dbReference type="InterPro" id="IPR011579">
    <property type="entry name" value="ATPase_dom"/>
</dbReference>
<evidence type="ECO:0000313" key="3">
    <source>
        <dbReference type="EMBL" id="MUM64882.1"/>
    </source>
</evidence>
<accession>A0A6A9QCE8</accession>
<dbReference type="Proteomes" id="UP000440125">
    <property type="component" value="Unassembled WGS sequence"/>
</dbReference>
<dbReference type="InterPro" id="IPR027417">
    <property type="entry name" value="P-loop_NTPase"/>
</dbReference>
<evidence type="ECO:0000259" key="2">
    <source>
        <dbReference type="Pfam" id="PF01978"/>
    </source>
</evidence>
<dbReference type="Gene3D" id="1.10.8.60">
    <property type="match status" value="1"/>
</dbReference>
<evidence type="ECO:0000313" key="4">
    <source>
        <dbReference type="Proteomes" id="UP000440125"/>
    </source>
</evidence>
<protein>
    <submittedName>
        <fullName evidence="3">AAA family ATPase</fullName>
    </submittedName>
</protein>
<dbReference type="SUPFAM" id="SSF52540">
    <property type="entry name" value="P-loop containing nucleoside triphosphate hydrolases"/>
    <property type="match status" value="1"/>
</dbReference>
<dbReference type="AlphaFoldDB" id="A0A6A9QCE8"/>
<gene>
    <name evidence="3" type="ORF">D1867_06410</name>
</gene>
<dbReference type="InterPro" id="IPR002831">
    <property type="entry name" value="Tscrpt_reg_TrmB_N"/>
</dbReference>
<dbReference type="Gene3D" id="3.40.50.300">
    <property type="entry name" value="P-loop containing nucleotide triphosphate hydrolases"/>
    <property type="match status" value="1"/>
</dbReference>
<sequence length="390" mass="45006">MLFDVRPKEDKKDLYDRDKEVDEVKESVNRKVWIAVYGMRRVGKTSVVNVAVNDPRYIVIKLNLMRIYDPKKKKYPKTFFVSLFLESINEAVKKYTLGGRLIRFVSNVLGVDENSFIDFNLVKIRPRLKKFRGEDVSSTIRELDLLAGDNKRTLVLIFDEAQELMKVNGINFSSVFHDIYDYCRNTTVIFTGSSVGILENMLKSLEYEKPFFGRFIRRIRIERFNEQLSRDFLLKGFAEEGITVQEDVINDALRRFDGIPGWLTFFGSEYSFRIRHGEKQVNVDDIEKMAVEEVRKEAKDFILGTQSPERYSAAILALDRLGGKGSVADVTKVVSSILSEVPEPRIYEILNRLVNMGFIEKENEEYSLPKDEPDRKGLVLAGKDVMSLVT</sequence>
<dbReference type="Gene3D" id="1.10.10.10">
    <property type="entry name" value="Winged helix-like DNA-binding domain superfamily/Winged helix DNA-binding domain"/>
    <property type="match status" value="1"/>
</dbReference>
<keyword evidence="4" id="KW-1185">Reference proteome</keyword>
<evidence type="ECO:0000259" key="1">
    <source>
        <dbReference type="Pfam" id="PF01637"/>
    </source>
</evidence>
<dbReference type="Pfam" id="PF01637">
    <property type="entry name" value="ATPase_2"/>
    <property type="match status" value="1"/>
</dbReference>
<reference evidence="3 4" key="1">
    <citation type="submission" date="2019-10" db="EMBL/GenBank/DDBJ databases">
        <title>Genome Sequences from Six Type Strain Members of the Archaeal Family Sulfolobaceae: Acidianus ambivalens, Acidianus infernus, Metallosphaera prunae, Stygiolobus azoricus, Sulfolobus metallicus, and Sulfurisphaera ohwakuensis.</title>
        <authorList>
            <person name="Counts J.A."/>
            <person name="Kelly R.M."/>
        </authorList>
    </citation>
    <scope>NUCLEOTIDE SEQUENCE [LARGE SCALE GENOMIC DNA]</scope>
    <source>
        <strain evidence="3 4">DSM 3191</strain>
    </source>
</reference>
<dbReference type="OrthoDB" id="132045at2157"/>
<comment type="caution">
    <text evidence="3">The sequence shown here is derived from an EMBL/GenBank/DDBJ whole genome shotgun (WGS) entry which is preliminary data.</text>
</comment>
<dbReference type="PANTHER" id="PTHR34301:SF8">
    <property type="entry name" value="ATPASE DOMAIN-CONTAINING PROTEIN"/>
    <property type="match status" value="1"/>
</dbReference>
<organism evidence="3 4">
    <name type="scientific">Acidianus infernus</name>
    <dbReference type="NCBI Taxonomy" id="12915"/>
    <lineage>
        <taxon>Archaea</taxon>
        <taxon>Thermoproteota</taxon>
        <taxon>Thermoprotei</taxon>
        <taxon>Sulfolobales</taxon>
        <taxon>Sulfolobaceae</taxon>
        <taxon>Acidianus</taxon>
    </lineage>
</organism>
<dbReference type="GO" id="GO:0005524">
    <property type="term" value="F:ATP binding"/>
    <property type="evidence" value="ECO:0007669"/>
    <property type="project" value="InterPro"/>
</dbReference>
<dbReference type="EMBL" id="WFIY01000004">
    <property type="protein sequence ID" value="MUM64882.1"/>
    <property type="molecule type" value="Genomic_DNA"/>
</dbReference>
<feature type="domain" description="ATPase" evidence="1">
    <location>
        <begin position="15"/>
        <end position="263"/>
    </location>
</feature>
<dbReference type="InterPro" id="IPR036388">
    <property type="entry name" value="WH-like_DNA-bd_sf"/>
</dbReference>
<dbReference type="Pfam" id="PF01978">
    <property type="entry name" value="TrmB"/>
    <property type="match status" value="1"/>
</dbReference>
<feature type="domain" description="Transcription regulator TrmB N-terminal" evidence="2">
    <location>
        <begin position="339"/>
        <end position="366"/>
    </location>
</feature>
<dbReference type="PANTHER" id="PTHR34301">
    <property type="entry name" value="DNA-BINDING PROTEIN-RELATED"/>
    <property type="match status" value="1"/>
</dbReference>